<protein>
    <submittedName>
        <fullName evidence="2">Uncharacterized protein</fullName>
    </submittedName>
</protein>
<organism evidence="2 3">
    <name type="scientific">Trichostrongylus colubriformis</name>
    <name type="common">Black scour worm</name>
    <dbReference type="NCBI Taxonomy" id="6319"/>
    <lineage>
        <taxon>Eukaryota</taxon>
        <taxon>Metazoa</taxon>
        <taxon>Ecdysozoa</taxon>
        <taxon>Nematoda</taxon>
        <taxon>Chromadorea</taxon>
        <taxon>Rhabditida</taxon>
        <taxon>Rhabditina</taxon>
        <taxon>Rhabditomorpha</taxon>
        <taxon>Strongyloidea</taxon>
        <taxon>Trichostrongylidae</taxon>
        <taxon>Trichostrongylus</taxon>
    </lineage>
</organism>
<dbReference type="EMBL" id="WIXE01013545">
    <property type="protein sequence ID" value="KAK5975010.1"/>
    <property type="molecule type" value="Genomic_DNA"/>
</dbReference>
<sequence length="127" mass="14714">MVLERAVACRAHPRVNSWRRLPVCMAALQDWLAVSRRFIVMTVNLSCDFHNCILTIYSLILGGSPFLIYLYSIWLLINQFRLLFIVRAILFIPCHCDFLTMLCHKALYNPGALSCIEICFKKSINIF</sequence>
<feature type="transmembrane region" description="Helical" evidence="1">
    <location>
        <begin position="54"/>
        <end position="77"/>
    </location>
</feature>
<dbReference type="AlphaFoldDB" id="A0AAN8FRF5"/>
<keyword evidence="1" id="KW-1133">Transmembrane helix</keyword>
<keyword evidence="1" id="KW-0812">Transmembrane</keyword>
<name>A0AAN8FRF5_TRICO</name>
<dbReference type="Proteomes" id="UP001331761">
    <property type="component" value="Unassembled WGS sequence"/>
</dbReference>
<keyword evidence="1" id="KW-0472">Membrane</keyword>
<evidence type="ECO:0000313" key="2">
    <source>
        <dbReference type="EMBL" id="KAK5975010.1"/>
    </source>
</evidence>
<evidence type="ECO:0000256" key="1">
    <source>
        <dbReference type="SAM" id="Phobius"/>
    </source>
</evidence>
<reference evidence="2 3" key="1">
    <citation type="submission" date="2019-10" db="EMBL/GenBank/DDBJ databases">
        <title>Assembly and Annotation for the nematode Trichostrongylus colubriformis.</title>
        <authorList>
            <person name="Martin J."/>
        </authorList>
    </citation>
    <scope>NUCLEOTIDE SEQUENCE [LARGE SCALE GENOMIC DNA]</scope>
    <source>
        <strain evidence="2">G859</strain>
        <tissue evidence="2">Whole worm</tissue>
    </source>
</reference>
<evidence type="ECO:0000313" key="3">
    <source>
        <dbReference type="Proteomes" id="UP001331761"/>
    </source>
</evidence>
<keyword evidence="3" id="KW-1185">Reference proteome</keyword>
<proteinExistence type="predicted"/>
<gene>
    <name evidence="2" type="ORF">GCK32_002362</name>
</gene>
<accession>A0AAN8FRF5</accession>
<comment type="caution">
    <text evidence="2">The sequence shown here is derived from an EMBL/GenBank/DDBJ whole genome shotgun (WGS) entry which is preliminary data.</text>
</comment>